<evidence type="ECO:0000259" key="2">
    <source>
        <dbReference type="Pfam" id="PF03959"/>
    </source>
</evidence>
<organism evidence="3 4">
    <name type="scientific">Aspergillus vadensis (strain CBS 113365 / IMI 142717 / IBT 24658)</name>
    <dbReference type="NCBI Taxonomy" id="1448311"/>
    <lineage>
        <taxon>Eukaryota</taxon>
        <taxon>Fungi</taxon>
        <taxon>Dikarya</taxon>
        <taxon>Ascomycota</taxon>
        <taxon>Pezizomycotina</taxon>
        <taxon>Eurotiomycetes</taxon>
        <taxon>Eurotiomycetidae</taxon>
        <taxon>Eurotiales</taxon>
        <taxon>Aspergillaceae</taxon>
        <taxon>Aspergillus</taxon>
        <taxon>Aspergillus subgen. Circumdati</taxon>
    </lineage>
</organism>
<evidence type="ECO:0000313" key="3">
    <source>
        <dbReference type="EMBL" id="PYH67693.1"/>
    </source>
</evidence>
<feature type="domain" description="Serine hydrolase" evidence="2">
    <location>
        <begin position="2"/>
        <end position="215"/>
    </location>
</feature>
<dbReference type="GO" id="GO:0005634">
    <property type="term" value="C:nucleus"/>
    <property type="evidence" value="ECO:0007669"/>
    <property type="project" value="TreeGrafter"/>
</dbReference>
<dbReference type="SUPFAM" id="SSF53474">
    <property type="entry name" value="alpha/beta-Hydrolases"/>
    <property type="match status" value="1"/>
</dbReference>
<dbReference type="InterPro" id="IPR029058">
    <property type="entry name" value="AB_hydrolase_fold"/>
</dbReference>
<dbReference type="Gene3D" id="3.40.50.1820">
    <property type="entry name" value="alpha/beta hydrolase"/>
    <property type="match status" value="1"/>
</dbReference>
<dbReference type="RefSeq" id="XP_025561487.1">
    <property type="nucleotide sequence ID" value="XM_025705002.1"/>
</dbReference>
<dbReference type="GO" id="GO:0019748">
    <property type="term" value="P:secondary metabolic process"/>
    <property type="evidence" value="ECO:0007669"/>
    <property type="project" value="TreeGrafter"/>
</dbReference>
<dbReference type="Pfam" id="PF03959">
    <property type="entry name" value="FSH1"/>
    <property type="match status" value="1"/>
</dbReference>
<dbReference type="OrthoDB" id="414698at2759"/>
<dbReference type="InterPro" id="IPR005645">
    <property type="entry name" value="FSH-like_dom"/>
</dbReference>
<accession>A0A319BPR7</accession>
<gene>
    <name evidence="3" type="ORF">BO88DRAFT_391400</name>
</gene>
<protein>
    <recommendedName>
        <fullName evidence="2">Serine hydrolase domain-containing protein</fullName>
    </recommendedName>
</protein>
<dbReference type="GO" id="GO:0005737">
    <property type="term" value="C:cytoplasm"/>
    <property type="evidence" value="ECO:0007669"/>
    <property type="project" value="TreeGrafter"/>
</dbReference>
<keyword evidence="1" id="KW-0378">Hydrolase</keyword>
<dbReference type="PANTHER" id="PTHR48070:SF4">
    <property type="entry name" value="ESTERASE ALNB"/>
    <property type="match status" value="1"/>
</dbReference>
<dbReference type="Proteomes" id="UP000248405">
    <property type="component" value="Unassembled WGS sequence"/>
</dbReference>
<dbReference type="EMBL" id="KZ821629">
    <property type="protein sequence ID" value="PYH67693.1"/>
    <property type="molecule type" value="Genomic_DNA"/>
</dbReference>
<evidence type="ECO:0000256" key="1">
    <source>
        <dbReference type="ARBA" id="ARBA00022801"/>
    </source>
</evidence>
<dbReference type="InterPro" id="IPR050593">
    <property type="entry name" value="LovG"/>
</dbReference>
<sequence>MRFLCLHGMGANAQVLEIQIAAITSSFPEHEFVFAEGLEPCLPDPKVQSFLSGPYLCYYSCPTPTQMHEAFTLIREVMDEDGPFEGVIGFSQGAALAASMILQHQKDNPTAMPLFNLAIFLGASLPFDMDSSLALRSIVAMHHRPNGYPDGAGDDPLILQQYDPRTTNLRIEIPTLHVIGRTDPFRQQGELLVELSSGDAIPVVHDAGHIVPRDMGSTAKIVRLVEGMIGRAQHIC</sequence>
<proteinExistence type="predicted"/>
<evidence type="ECO:0000313" key="4">
    <source>
        <dbReference type="Proteomes" id="UP000248405"/>
    </source>
</evidence>
<dbReference type="AlphaFoldDB" id="A0A319BPR7"/>
<reference evidence="3" key="1">
    <citation type="submission" date="2016-12" db="EMBL/GenBank/DDBJ databases">
        <title>The genomes of Aspergillus section Nigri reveals drivers in fungal speciation.</title>
        <authorList>
            <consortium name="DOE Joint Genome Institute"/>
            <person name="Vesth T.C."/>
            <person name="Nybo J."/>
            <person name="Theobald S."/>
            <person name="Brandl J."/>
            <person name="Frisvad J.C."/>
            <person name="Nielsen K.F."/>
            <person name="Lyhne E.K."/>
            <person name="Kogle M.E."/>
            <person name="Kuo A."/>
            <person name="Riley R."/>
            <person name="Clum A."/>
            <person name="Nolan M."/>
            <person name="Lipzen A."/>
            <person name="Salamov A."/>
            <person name="Henrissat B."/>
            <person name="Wiebenga A."/>
            <person name="De Vries R.P."/>
            <person name="Grigoriev I.V."/>
            <person name="Mortensen U.H."/>
            <person name="Andersen M.R."/>
            <person name="Baker S.E."/>
        </authorList>
    </citation>
    <scope>NUCLEOTIDE SEQUENCE [LARGE SCALE GENOMIC DNA]</scope>
    <source>
        <strain evidence="3">CBS 113365</strain>
    </source>
</reference>
<keyword evidence="4" id="KW-1185">Reference proteome</keyword>
<dbReference type="PANTHER" id="PTHR48070">
    <property type="entry name" value="ESTERASE OVCA2"/>
    <property type="match status" value="1"/>
</dbReference>
<dbReference type="GO" id="GO:0016787">
    <property type="term" value="F:hydrolase activity"/>
    <property type="evidence" value="ECO:0007669"/>
    <property type="project" value="UniProtKB-KW"/>
</dbReference>
<name>A0A319BPR7_ASPVC</name>
<dbReference type="GeneID" id="37209594"/>